<evidence type="ECO:0000313" key="16">
    <source>
        <dbReference type="Proteomes" id="UP001556040"/>
    </source>
</evidence>
<keyword evidence="3" id="KW-1003">Cell membrane</keyword>
<proteinExistence type="predicted"/>
<keyword evidence="2" id="KW-0813">Transport</keyword>
<dbReference type="EMBL" id="JBFMIA010000009">
    <property type="protein sequence ID" value="MEW9502268.1"/>
    <property type="molecule type" value="Genomic_DNA"/>
</dbReference>
<dbReference type="PROSITE" id="PS51098">
    <property type="entry name" value="PTS_EIIB_TYPE_1"/>
    <property type="match status" value="1"/>
</dbReference>
<protein>
    <submittedName>
        <fullName evidence="15">PTS system trehalose-specific EIIBC component</fullName>
        <ecNumber evidence="15">2.7.1.201</ecNumber>
    </submittedName>
</protein>
<dbReference type="NCBIfam" id="TIGR00826">
    <property type="entry name" value="EIIB_glc"/>
    <property type="match status" value="1"/>
</dbReference>
<feature type="transmembrane region" description="Helical" evidence="12">
    <location>
        <begin position="187"/>
        <end position="206"/>
    </location>
</feature>
<evidence type="ECO:0000256" key="7">
    <source>
        <dbReference type="ARBA" id="ARBA00022692"/>
    </source>
</evidence>
<dbReference type="InterPro" id="IPR001996">
    <property type="entry name" value="PTS_IIB_1"/>
</dbReference>
<feature type="transmembrane region" description="Helical" evidence="12">
    <location>
        <begin position="405"/>
        <end position="426"/>
    </location>
</feature>
<dbReference type="NCBIfam" id="NF008236">
    <property type="entry name" value="PRK11007.1"/>
    <property type="match status" value="1"/>
</dbReference>
<accession>A0ABV3Q634</accession>
<keyword evidence="9 12" id="KW-1133">Transmembrane helix</keyword>
<reference evidence="15 16" key="1">
    <citation type="journal article" date="1979" name="Int. J. Syst. Evol. Microbiol.">
        <title>Bacillus globisporus subsp. marinus subsp. nov.</title>
        <authorList>
            <person name="Liu H."/>
        </authorList>
    </citation>
    <scope>NUCLEOTIDE SEQUENCE [LARGE SCALE GENOMIC DNA]</scope>
    <source>
        <strain evidence="15 16">DSM 1297</strain>
    </source>
</reference>
<dbReference type="EC" id="2.7.1.201" evidence="15"/>
<keyword evidence="16" id="KW-1185">Reference proteome</keyword>
<dbReference type="PROSITE" id="PS51103">
    <property type="entry name" value="PTS_EIIC_TYPE_1"/>
    <property type="match status" value="1"/>
</dbReference>
<keyword evidence="10 12" id="KW-0472">Membrane</keyword>
<feature type="domain" description="PTS EIIC type-1" evidence="14">
    <location>
        <begin position="122"/>
        <end position="479"/>
    </location>
</feature>
<sequence>MSTVNKEEVRQIVEAIGGKENIDSATHCVTRLRFVLHDDSKIDKKKLESIDLVKGSFANSGQYQVVIGQGLVDKVYKVLAEETGIQEVSKNDVKNAATKKMNPLQRAIKLLADIFIPILPAIVTAGLLLGLNNVLTAPGLFSDDPLVVMFPQWADLAEVIIVIASAAFAFLPALIGWSAVKRFGGNPLMGIVLGLVLVHPALLSAYDYPTALEENRVPTWSLLGLNVESIGYQGQVLPVLFAAYLYALIEKFLNKRVHDSIKLLIVAPVSLLVTGFAAFMVIGPITFTVGTTITDGVIWIFNNFGWLGGLIYGGFYAVLVITGMHHTFLPVDLQLITDQGGTFLWPILALSNIAQGSAAFGIFALTYLLKKKDDKLRGLASSSGISAWLGITEPALFGVNLRYRFPFICALIGSAIGGVLLGSNFVLANSIGVGGVPGIISIQSSFWTLFAIGMAIVIVVPFVLTLFYGLLIKKGNLDD</sequence>
<feature type="transmembrane region" description="Helical" evidence="12">
    <location>
        <begin position="230"/>
        <end position="249"/>
    </location>
</feature>
<dbReference type="Proteomes" id="UP001556040">
    <property type="component" value="Unassembled WGS sequence"/>
</dbReference>
<feature type="active site" description="Phosphocysteine intermediate; for EIIB activity" evidence="11">
    <location>
        <position position="28"/>
    </location>
</feature>
<dbReference type="InterPro" id="IPR018113">
    <property type="entry name" value="PTrfase_EIIB_Cys"/>
</dbReference>
<dbReference type="CDD" id="cd00212">
    <property type="entry name" value="PTS_IIB_glc"/>
    <property type="match status" value="1"/>
</dbReference>
<name>A0ABV3Q634_9BACL</name>
<feature type="transmembrane region" description="Helical" evidence="12">
    <location>
        <begin position="343"/>
        <end position="367"/>
    </location>
</feature>
<evidence type="ECO:0000256" key="8">
    <source>
        <dbReference type="ARBA" id="ARBA00022777"/>
    </source>
</evidence>
<feature type="transmembrane region" description="Helical" evidence="12">
    <location>
        <begin position="261"/>
        <end position="285"/>
    </location>
</feature>
<feature type="transmembrane region" description="Helical" evidence="12">
    <location>
        <begin position="159"/>
        <end position="180"/>
    </location>
</feature>
<evidence type="ECO:0000256" key="10">
    <source>
        <dbReference type="ARBA" id="ARBA00023136"/>
    </source>
</evidence>
<gene>
    <name evidence="15" type="primary">treP</name>
    <name evidence="15" type="ORF">AB1471_10720</name>
</gene>
<feature type="transmembrane region" description="Helical" evidence="12">
    <location>
        <begin position="446"/>
        <end position="471"/>
    </location>
</feature>
<feature type="transmembrane region" description="Helical" evidence="12">
    <location>
        <begin position="297"/>
        <end position="322"/>
    </location>
</feature>
<dbReference type="PANTHER" id="PTHR30175">
    <property type="entry name" value="PHOSPHOTRANSFERASE SYSTEM TRANSPORT PROTEIN"/>
    <property type="match status" value="1"/>
</dbReference>
<dbReference type="Pfam" id="PF00367">
    <property type="entry name" value="PTS_EIIB"/>
    <property type="match status" value="1"/>
</dbReference>
<feature type="transmembrane region" description="Helical" evidence="12">
    <location>
        <begin position="379"/>
        <end position="398"/>
    </location>
</feature>
<evidence type="ECO:0000259" key="13">
    <source>
        <dbReference type="PROSITE" id="PS51098"/>
    </source>
</evidence>
<evidence type="ECO:0000259" key="14">
    <source>
        <dbReference type="PROSITE" id="PS51103"/>
    </source>
</evidence>
<dbReference type="GO" id="GO:0016740">
    <property type="term" value="F:transferase activity"/>
    <property type="evidence" value="ECO:0007669"/>
    <property type="project" value="UniProtKB-KW"/>
</dbReference>
<evidence type="ECO:0000256" key="6">
    <source>
        <dbReference type="ARBA" id="ARBA00022683"/>
    </source>
</evidence>
<dbReference type="InterPro" id="IPR011296">
    <property type="entry name" value="PTS_IIBC_treh"/>
</dbReference>
<keyword evidence="4" id="KW-0762">Sugar transport</keyword>
<evidence type="ECO:0000256" key="9">
    <source>
        <dbReference type="ARBA" id="ARBA00022989"/>
    </source>
</evidence>
<dbReference type="NCBIfam" id="TIGR01992">
    <property type="entry name" value="PTS-IIBC-Tre"/>
    <property type="match status" value="1"/>
</dbReference>
<dbReference type="PANTHER" id="PTHR30175:SF4">
    <property type="entry name" value="PTS SYSTEM TREHALOSE-SPECIFIC EIIBC COMPONENT"/>
    <property type="match status" value="1"/>
</dbReference>
<feature type="domain" description="PTS EIIB type-1" evidence="13">
    <location>
        <begin position="6"/>
        <end position="89"/>
    </location>
</feature>
<feature type="transmembrane region" description="Helical" evidence="12">
    <location>
        <begin position="110"/>
        <end position="131"/>
    </location>
</feature>
<evidence type="ECO:0000256" key="12">
    <source>
        <dbReference type="SAM" id="Phobius"/>
    </source>
</evidence>
<evidence type="ECO:0000256" key="2">
    <source>
        <dbReference type="ARBA" id="ARBA00022448"/>
    </source>
</evidence>
<comment type="caution">
    <text evidence="15">The sequence shown here is derived from an EMBL/GenBank/DDBJ whole genome shotgun (WGS) entry which is preliminary data.</text>
</comment>
<evidence type="ECO:0000313" key="15">
    <source>
        <dbReference type="EMBL" id="MEW9502268.1"/>
    </source>
</evidence>
<dbReference type="InterPro" id="IPR036878">
    <property type="entry name" value="Glu_permease_IIB"/>
</dbReference>
<keyword evidence="6" id="KW-0598">Phosphotransferase system</keyword>
<dbReference type="InterPro" id="IPR050558">
    <property type="entry name" value="PTS_Sugar-Specific_Components"/>
</dbReference>
<dbReference type="SUPFAM" id="SSF55604">
    <property type="entry name" value="Glucose permease domain IIB"/>
    <property type="match status" value="1"/>
</dbReference>
<dbReference type="InterPro" id="IPR003352">
    <property type="entry name" value="PTS_EIIC"/>
</dbReference>
<dbReference type="RefSeq" id="WP_367779762.1">
    <property type="nucleotide sequence ID" value="NZ_JBFMIA010000009.1"/>
</dbReference>
<evidence type="ECO:0000256" key="3">
    <source>
        <dbReference type="ARBA" id="ARBA00022475"/>
    </source>
</evidence>
<keyword evidence="7 12" id="KW-0812">Transmembrane</keyword>
<evidence type="ECO:0000256" key="11">
    <source>
        <dbReference type="PROSITE-ProRule" id="PRU00421"/>
    </source>
</evidence>
<dbReference type="PROSITE" id="PS01035">
    <property type="entry name" value="PTS_EIIB_TYPE_1_CYS"/>
    <property type="match status" value="1"/>
</dbReference>
<dbReference type="InterPro" id="IPR013013">
    <property type="entry name" value="PTS_EIIC_1"/>
</dbReference>
<keyword evidence="8" id="KW-0418">Kinase</keyword>
<evidence type="ECO:0000256" key="4">
    <source>
        <dbReference type="ARBA" id="ARBA00022597"/>
    </source>
</evidence>
<evidence type="ECO:0000256" key="1">
    <source>
        <dbReference type="ARBA" id="ARBA00004651"/>
    </source>
</evidence>
<keyword evidence="5 15" id="KW-0808">Transferase</keyword>
<evidence type="ECO:0000256" key="5">
    <source>
        <dbReference type="ARBA" id="ARBA00022679"/>
    </source>
</evidence>
<dbReference type="Pfam" id="PF02378">
    <property type="entry name" value="PTS_EIIC"/>
    <property type="match status" value="1"/>
</dbReference>
<comment type="subcellular location">
    <subcellularLocation>
        <location evidence="1">Cell membrane</location>
        <topology evidence="1">Multi-pass membrane protein</topology>
    </subcellularLocation>
</comment>
<organism evidence="15 16">
    <name type="scientific">Jeotgalibacillus marinus</name>
    <dbReference type="NCBI Taxonomy" id="86667"/>
    <lineage>
        <taxon>Bacteria</taxon>
        <taxon>Bacillati</taxon>
        <taxon>Bacillota</taxon>
        <taxon>Bacilli</taxon>
        <taxon>Bacillales</taxon>
        <taxon>Caryophanaceae</taxon>
        <taxon>Jeotgalibacillus</taxon>
    </lineage>
</organism>
<dbReference type="Gene3D" id="3.30.1360.60">
    <property type="entry name" value="Glucose permease domain IIB"/>
    <property type="match status" value="1"/>
</dbReference>